<dbReference type="GO" id="GO:0005524">
    <property type="term" value="F:ATP binding"/>
    <property type="evidence" value="ECO:0007669"/>
    <property type="project" value="UniProtKB-UniRule"/>
</dbReference>
<dbReference type="GO" id="GO:0004430">
    <property type="term" value="F:1-phosphatidylinositol 4-kinase activity"/>
    <property type="evidence" value="ECO:0007669"/>
    <property type="project" value="UniProtKB-UniRule"/>
</dbReference>
<dbReference type="PANTHER" id="PTHR12865:SF1">
    <property type="entry name" value="PHOSPHATIDYLINOSITOL 4-KINASE TYPE 2"/>
    <property type="match status" value="1"/>
</dbReference>
<evidence type="ECO:0000256" key="8">
    <source>
        <dbReference type="SAM" id="MobiDB-lite"/>
    </source>
</evidence>
<dbReference type="FunCoup" id="F4RA32">
    <property type="interactions" value="159"/>
</dbReference>
<feature type="region of interest" description="Disordered" evidence="8">
    <location>
        <begin position="1"/>
        <end position="21"/>
    </location>
</feature>
<dbReference type="InterPro" id="IPR018936">
    <property type="entry name" value="PI3/4_kinase_CS"/>
</dbReference>
<dbReference type="KEGG" id="mlr:MELLADRAFT_47121"/>
<name>F4RA32_MELLP</name>
<evidence type="ECO:0000256" key="3">
    <source>
        <dbReference type="ARBA" id="ARBA00022741"/>
    </source>
</evidence>
<proteinExistence type="inferred from homology"/>
<dbReference type="Proteomes" id="UP000001072">
    <property type="component" value="Unassembled WGS sequence"/>
</dbReference>
<dbReference type="Pfam" id="PF00454">
    <property type="entry name" value="PI3_PI4_kinase"/>
    <property type="match status" value="1"/>
</dbReference>
<dbReference type="InParanoid" id="F4RA32"/>
<evidence type="ECO:0000256" key="6">
    <source>
        <dbReference type="ARBA" id="ARBA00023136"/>
    </source>
</evidence>
<feature type="domain" description="PI3K/PI4K catalytic" evidence="9">
    <location>
        <begin position="143"/>
        <end position="475"/>
    </location>
</feature>
<dbReference type="GO" id="GO:0046854">
    <property type="term" value="P:phosphatidylinositol phosphate biosynthetic process"/>
    <property type="evidence" value="ECO:0007669"/>
    <property type="project" value="UniProtKB-UniRule"/>
</dbReference>
<feature type="region of interest" description="Disordered" evidence="8">
    <location>
        <begin position="484"/>
        <end position="517"/>
    </location>
</feature>
<evidence type="ECO:0000256" key="1">
    <source>
        <dbReference type="ARBA" id="ARBA00022475"/>
    </source>
</evidence>
<keyword evidence="11" id="KW-1185">Reference proteome</keyword>
<dbReference type="GO" id="GO:0005768">
    <property type="term" value="C:endosome"/>
    <property type="evidence" value="ECO:0007669"/>
    <property type="project" value="UniProtKB-UniRule"/>
</dbReference>
<dbReference type="HOGENOM" id="CLU_009049_0_0_1"/>
<dbReference type="OrthoDB" id="3349449at2759"/>
<comment type="catalytic activity">
    <reaction evidence="7">
        <text>a 1,2-diacyl-sn-glycero-3-phospho-(1D-myo-inositol) + ATP = a 1,2-diacyl-sn-glycero-3-phospho-(1D-myo-inositol 4-phosphate) + ADP + H(+)</text>
        <dbReference type="Rhea" id="RHEA:19877"/>
        <dbReference type="ChEBI" id="CHEBI:15378"/>
        <dbReference type="ChEBI" id="CHEBI:30616"/>
        <dbReference type="ChEBI" id="CHEBI:57880"/>
        <dbReference type="ChEBI" id="CHEBI:58178"/>
        <dbReference type="ChEBI" id="CHEBI:456216"/>
        <dbReference type="EC" id="2.7.1.67"/>
    </reaction>
</comment>
<sequence length="649" mass="73492">MIEPDQPQSSSTAIPSKTTKPIDLSNLESLLNQWKTTLSGKFPHLHHNRKDPFYQTLSHFPSEEPRKRKRTRRARRSLKTRLRNLQANRPVPAFQTVFTPTTTFSSIPPPPTRTLDHQPPATSEQFLQIVKDVRKAILHPTKPLLPKLNLCGSSGSYFCKALVDGTAEVVGIFKPKDEEPYGAMNPKWTKWFHRVLLAPLIGGFGRSCLIPNLSYLSEAAASLLDRRLEAYIVPRTEVVHISSPTFFYSWLDRKAATRKSKPRPLPQKPGSFQLFCTGFENEADKCSSVSHPSNWCWTQELMDDFKHEMEKLVILDYLMRNTDRGLDNFMIKVCNANSTTSSRADGDNINPADLSHRPHCHVAAIDNSLAFPHHHPNGLRDYSYGWLFLPVSLIGQPFSASTRAHYLRLLTDPMWWAETIYQLRQLFSTDPDFNVAMFERQMALLKGQGWNVVESLRHSDEGPLELCRRKKALVWDEALELPEHQTSPVRPLPIPAPRSGPEPTRTSTAPAGPMRPMLPTLSRSWSSRTANSISQKPPRPISLAVRRGNGSEEIDAARGVDVMKQMDAMQAWEEEEEEIGSPTTFTSLEGNYGTFPIQGGEEVEGSDEAEDDIRREERSPLLVNDKRKLNVGFIERVQFVKAQPVFKNC</sequence>
<evidence type="ECO:0000256" key="5">
    <source>
        <dbReference type="ARBA" id="ARBA00022840"/>
    </source>
</evidence>
<dbReference type="GO" id="GO:0005886">
    <property type="term" value="C:plasma membrane"/>
    <property type="evidence" value="ECO:0007669"/>
    <property type="project" value="UniProtKB-SubCell"/>
</dbReference>
<dbReference type="GO" id="GO:0000329">
    <property type="term" value="C:fungal-type vacuole membrane"/>
    <property type="evidence" value="ECO:0007669"/>
    <property type="project" value="TreeGrafter"/>
</dbReference>
<feature type="region of interest" description="Disordered" evidence="8">
    <location>
        <begin position="529"/>
        <end position="549"/>
    </location>
</feature>
<dbReference type="GeneID" id="18928403"/>
<evidence type="ECO:0000256" key="4">
    <source>
        <dbReference type="ARBA" id="ARBA00022777"/>
    </source>
</evidence>
<dbReference type="eggNOG" id="KOG2381">
    <property type="taxonomic scope" value="Eukaryota"/>
</dbReference>
<feature type="region of interest" description="Disordered" evidence="8">
    <location>
        <begin position="100"/>
        <end position="119"/>
    </location>
</feature>
<dbReference type="PANTHER" id="PTHR12865">
    <property type="entry name" value="PHOSPHATIDYLINOSITOL 4-KINASE TYPE-II"/>
    <property type="match status" value="1"/>
</dbReference>
<dbReference type="STRING" id="747676.F4RA32"/>
<dbReference type="InterPro" id="IPR000403">
    <property type="entry name" value="PI3/4_kinase_cat_dom"/>
</dbReference>
<comment type="similarity">
    <text evidence="7">Belongs to the PI3/PI4-kinase family.</text>
</comment>
<dbReference type="AlphaFoldDB" id="F4RA32"/>
<dbReference type="VEuPathDB" id="FungiDB:MELLADRAFT_47121"/>
<comment type="cofactor">
    <cofactor evidence="7">
        <name>Mg(2+)</name>
        <dbReference type="ChEBI" id="CHEBI:18420"/>
    </cofactor>
    <cofactor evidence="7">
        <name>Mn(2+)</name>
        <dbReference type="ChEBI" id="CHEBI:29035"/>
    </cofactor>
</comment>
<feature type="compositionally biased region" description="Pro residues" evidence="8">
    <location>
        <begin position="490"/>
        <end position="500"/>
    </location>
</feature>
<dbReference type="EMBL" id="GL883094">
    <property type="protein sequence ID" value="EGG10636.1"/>
    <property type="molecule type" value="Genomic_DNA"/>
</dbReference>
<keyword evidence="1 7" id="KW-1003">Cell membrane</keyword>
<keyword evidence="2 7" id="KW-0808">Transferase</keyword>
<dbReference type="InterPro" id="IPR039756">
    <property type="entry name" value="Lsb6/PI4K2"/>
</dbReference>
<dbReference type="PROSITE" id="PS50290">
    <property type="entry name" value="PI3_4_KINASE_3"/>
    <property type="match status" value="1"/>
</dbReference>
<evidence type="ECO:0000256" key="7">
    <source>
        <dbReference type="RuleBase" id="RU367084"/>
    </source>
</evidence>
<keyword evidence="5 7" id="KW-0067">ATP-binding</keyword>
<keyword evidence="3 7" id="KW-0547">Nucleotide-binding</keyword>
<evidence type="ECO:0000259" key="9">
    <source>
        <dbReference type="PROSITE" id="PS50290"/>
    </source>
</evidence>
<dbReference type="EC" id="2.7.1.67" evidence="7"/>
<dbReference type="PROSITE" id="PS00916">
    <property type="entry name" value="PI3_4_KINASE_2"/>
    <property type="match status" value="1"/>
</dbReference>
<feature type="compositionally biased region" description="Polar residues" evidence="8">
    <location>
        <begin position="1"/>
        <end position="19"/>
    </location>
</feature>
<reference evidence="11" key="1">
    <citation type="journal article" date="2011" name="Proc. Natl. Acad. Sci. U.S.A.">
        <title>Obligate biotrophy features unraveled by the genomic analysis of rust fungi.</title>
        <authorList>
            <person name="Duplessis S."/>
            <person name="Cuomo C.A."/>
            <person name="Lin Y.-C."/>
            <person name="Aerts A."/>
            <person name="Tisserant E."/>
            <person name="Veneault-Fourrey C."/>
            <person name="Joly D.L."/>
            <person name="Hacquard S."/>
            <person name="Amselem J."/>
            <person name="Cantarel B.L."/>
            <person name="Chiu R."/>
            <person name="Coutinho P.M."/>
            <person name="Feau N."/>
            <person name="Field M."/>
            <person name="Frey P."/>
            <person name="Gelhaye E."/>
            <person name="Goldberg J."/>
            <person name="Grabherr M.G."/>
            <person name="Kodira C.D."/>
            <person name="Kohler A."/>
            <person name="Kuees U."/>
            <person name="Lindquist E.A."/>
            <person name="Lucas S.M."/>
            <person name="Mago R."/>
            <person name="Mauceli E."/>
            <person name="Morin E."/>
            <person name="Murat C."/>
            <person name="Pangilinan J.L."/>
            <person name="Park R."/>
            <person name="Pearson M."/>
            <person name="Quesneville H."/>
            <person name="Rouhier N."/>
            <person name="Sakthikumar S."/>
            <person name="Salamov A.A."/>
            <person name="Schmutz J."/>
            <person name="Selles B."/>
            <person name="Shapiro H."/>
            <person name="Tanguay P."/>
            <person name="Tuskan G.A."/>
            <person name="Henrissat B."/>
            <person name="Van de Peer Y."/>
            <person name="Rouze P."/>
            <person name="Ellis J.G."/>
            <person name="Dodds P.N."/>
            <person name="Schein J.E."/>
            <person name="Zhong S."/>
            <person name="Hamelin R.C."/>
            <person name="Grigoriev I.V."/>
            <person name="Szabo L.J."/>
            <person name="Martin F."/>
        </authorList>
    </citation>
    <scope>NUCLEOTIDE SEQUENCE [LARGE SCALE GENOMIC DNA]</scope>
    <source>
        <strain evidence="11">98AG31 / pathotype 3-4-7</strain>
    </source>
</reference>
<comment type="subcellular location">
    <subcellularLocation>
        <location evidence="7">Cell membrane</location>
        <topology evidence="7">Peripheral membrane protein</topology>
    </subcellularLocation>
    <subcellularLocation>
        <location evidence="7">Vacuole membrane</location>
        <topology evidence="7">Peripheral membrane protein</topology>
    </subcellularLocation>
</comment>
<evidence type="ECO:0000313" key="11">
    <source>
        <dbReference type="Proteomes" id="UP000001072"/>
    </source>
</evidence>
<gene>
    <name evidence="10" type="ORF">MELLADRAFT_47121</name>
</gene>
<keyword evidence="4 7" id="KW-0418">Kinase</keyword>
<evidence type="ECO:0000256" key="2">
    <source>
        <dbReference type="ARBA" id="ARBA00022679"/>
    </source>
</evidence>
<keyword evidence="6" id="KW-0472">Membrane</keyword>
<accession>F4RA32</accession>
<feature type="region of interest" description="Disordered" evidence="8">
    <location>
        <begin position="46"/>
        <end position="75"/>
    </location>
</feature>
<organism evidence="11">
    <name type="scientific">Melampsora larici-populina (strain 98AG31 / pathotype 3-4-7)</name>
    <name type="common">Poplar leaf rust fungus</name>
    <dbReference type="NCBI Taxonomy" id="747676"/>
    <lineage>
        <taxon>Eukaryota</taxon>
        <taxon>Fungi</taxon>
        <taxon>Dikarya</taxon>
        <taxon>Basidiomycota</taxon>
        <taxon>Pucciniomycotina</taxon>
        <taxon>Pucciniomycetes</taxon>
        <taxon>Pucciniales</taxon>
        <taxon>Melampsoraceae</taxon>
        <taxon>Melampsora</taxon>
    </lineage>
</organism>
<evidence type="ECO:0000313" key="10">
    <source>
        <dbReference type="EMBL" id="EGG10636.1"/>
    </source>
</evidence>
<protein>
    <recommendedName>
        <fullName evidence="7">Phosphatidylinositol 4-kinase</fullName>
        <ecNumber evidence="7">2.7.1.67</ecNumber>
    </recommendedName>
</protein>
<dbReference type="GO" id="GO:0005802">
    <property type="term" value="C:trans-Golgi network"/>
    <property type="evidence" value="ECO:0007669"/>
    <property type="project" value="TreeGrafter"/>
</dbReference>
<dbReference type="GO" id="GO:0007030">
    <property type="term" value="P:Golgi organization"/>
    <property type="evidence" value="ECO:0007669"/>
    <property type="project" value="TreeGrafter"/>
</dbReference>
<dbReference type="GO" id="GO:0007032">
    <property type="term" value="P:endosome organization"/>
    <property type="evidence" value="ECO:0007669"/>
    <property type="project" value="TreeGrafter"/>
</dbReference>
<dbReference type="RefSeq" id="XP_007406105.1">
    <property type="nucleotide sequence ID" value="XM_007406043.1"/>
</dbReference>